<evidence type="ECO:0000313" key="8">
    <source>
        <dbReference type="Proteomes" id="UP000199288"/>
    </source>
</evidence>
<dbReference type="EMBL" id="FNQV01000004">
    <property type="protein sequence ID" value="SEA01666.1"/>
    <property type="molecule type" value="Genomic_DNA"/>
</dbReference>
<dbReference type="NCBIfam" id="TIGR00745">
    <property type="entry name" value="apbA_panE"/>
    <property type="match status" value="1"/>
</dbReference>
<comment type="similarity">
    <text evidence="1 4">Belongs to the ketopantoate reductase family.</text>
</comment>
<evidence type="ECO:0000259" key="5">
    <source>
        <dbReference type="Pfam" id="PF02558"/>
    </source>
</evidence>
<dbReference type="InterPro" id="IPR051402">
    <property type="entry name" value="KPR-Related"/>
</dbReference>
<dbReference type="FunFam" id="1.10.1040.10:FF:000017">
    <property type="entry name" value="2-dehydropantoate 2-reductase"/>
    <property type="match status" value="1"/>
</dbReference>
<comment type="function">
    <text evidence="4">Catalyzes the NADPH-dependent reduction of ketopantoate into pantoic acid.</text>
</comment>
<evidence type="ECO:0000256" key="2">
    <source>
        <dbReference type="ARBA" id="ARBA00022857"/>
    </source>
</evidence>
<dbReference type="GO" id="GO:0005737">
    <property type="term" value="C:cytoplasm"/>
    <property type="evidence" value="ECO:0007669"/>
    <property type="project" value="TreeGrafter"/>
</dbReference>
<keyword evidence="3 4" id="KW-0560">Oxidoreductase</keyword>
<dbReference type="InterPro" id="IPR013328">
    <property type="entry name" value="6PGD_dom2"/>
</dbReference>
<keyword evidence="8" id="KW-1185">Reference proteome</keyword>
<dbReference type="SUPFAM" id="SSF51735">
    <property type="entry name" value="NAD(P)-binding Rossmann-fold domains"/>
    <property type="match status" value="1"/>
</dbReference>
<feature type="domain" description="Ketopantoate reductase C-terminal" evidence="6">
    <location>
        <begin position="172"/>
        <end position="291"/>
    </location>
</feature>
<dbReference type="AlphaFoldDB" id="A0A1H3XQN9"/>
<dbReference type="InterPro" id="IPR003710">
    <property type="entry name" value="ApbA"/>
</dbReference>
<dbReference type="Pfam" id="PF08546">
    <property type="entry name" value="ApbA_C"/>
    <property type="match status" value="1"/>
</dbReference>
<evidence type="ECO:0000256" key="3">
    <source>
        <dbReference type="ARBA" id="ARBA00023002"/>
    </source>
</evidence>
<gene>
    <name evidence="7" type="ORF">SAMN02910418_00711</name>
</gene>
<name>A0A1H3XQN9_9ACTO</name>
<evidence type="ECO:0000259" key="6">
    <source>
        <dbReference type="Pfam" id="PF08546"/>
    </source>
</evidence>
<dbReference type="GO" id="GO:0008677">
    <property type="term" value="F:2-dehydropantoate 2-reductase activity"/>
    <property type="evidence" value="ECO:0007669"/>
    <property type="project" value="UniProtKB-EC"/>
</dbReference>
<dbReference type="GO" id="GO:0015940">
    <property type="term" value="P:pantothenate biosynthetic process"/>
    <property type="evidence" value="ECO:0007669"/>
    <property type="project" value="UniProtKB-UniPathway"/>
</dbReference>
<dbReference type="Proteomes" id="UP000199288">
    <property type="component" value="Unassembled WGS sequence"/>
</dbReference>
<dbReference type="PANTHER" id="PTHR21708">
    <property type="entry name" value="PROBABLE 2-DEHYDROPANTOATE 2-REDUCTASE"/>
    <property type="match status" value="1"/>
</dbReference>
<evidence type="ECO:0000313" key="7">
    <source>
        <dbReference type="EMBL" id="SEA01666.1"/>
    </source>
</evidence>
<accession>A0A1H3XQN9</accession>
<keyword evidence="2 4" id="KW-0521">NADP</keyword>
<dbReference type="Gene3D" id="3.40.50.720">
    <property type="entry name" value="NAD(P)-binding Rossmann-like Domain"/>
    <property type="match status" value="1"/>
</dbReference>
<dbReference type="UniPathway" id="UPA00028">
    <property type="reaction ID" value="UER00004"/>
</dbReference>
<dbReference type="OrthoDB" id="9796561at2"/>
<comment type="pathway">
    <text evidence="4">Cofactor biosynthesis; (R)-pantothenate biosynthesis; (R)-pantoate from 3-methyl-2-oxobutanoate: step 2/2.</text>
</comment>
<dbReference type="Gene3D" id="1.10.1040.10">
    <property type="entry name" value="N-(1-d-carboxylethyl)-l-norvaline Dehydrogenase, domain 2"/>
    <property type="match status" value="1"/>
</dbReference>
<dbReference type="InterPro" id="IPR036291">
    <property type="entry name" value="NAD(P)-bd_dom_sf"/>
</dbReference>
<dbReference type="SUPFAM" id="SSF48179">
    <property type="entry name" value="6-phosphogluconate dehydrogenase C-terminal domain-like"/>
    <property type="match status" value="1"/>
</dbReference>
<reference evidence="8" key="1">
    <citation type="submission" date="2016-10" db="EMBL/GenBank/DDBJ databases">
        <authorList>
            <person name="Varghese N."/>
            <person name="Submissions S."/>
        </authorList>
    </citation>
    <scope>NUCLEOTIDE SEQUENCE [LARGE SCALE GENOMIC DNA]</scope>
    <source>
        <strain evidence="8">KPR-1</strain>
    </source>
</reference>
<dbReference type="InterPro" id="IPR013752">
    <property type="entry name" value="KPA_reductase"/>
</dbReference>
<dbReference type="InterPro" id="IPR013332">
    <property type="entry name" value="KPR_N"/>
</dbReference>
<proteinExistence type="inferred from homology"/>
<organism evidence="7 8">
    <name type="scientific">Bowdeniella nasicola</name>
    <dbReference type="NCBI Taxonomy" id="208480"/>
    <lineage>
        <taxon>Bacteria</taxon>
        <taxon>Bacillati</taxon>
        <taxon>Actinomycetota</taxon>
        <taxon>Actinomycetes</taxon>
        <taxon>Actinomycetales</taxon>
        <taxon>Actinomycetaceae</taxon>
        <taxon>Bowdeniella</taxon>
    </lineage>
</organism>
<dbReference type="PANTHER" id="PTHR21708:SF26">
    <property type="entry name" value="2-DEHYDROPANTOATE 2-REDUCTASE"/>
    <property type="match status" value="1"/>
</dbReference>
<dbReference type="InterPro" id="IPR008927">
    <property type="entry name" value="6-PGluconate_DH-like_C_sf"/>
</dbReference>
<dbReference type="EC" id="1.1.1.169" evidence="4"/>
<sequence length="308" mass="32385">MKFLIIGSGAMGLYFAARLTQAGHHVTVLARPTSKEATAVRFTRGENTGTIAPLPIVSSPPPRAPDCIILATKVWQAREALQRIEGRYDARTPILTLQNGIDAPIIARELFPDAPILAATCVVHVQCTAPGALTLLGADATLLVGLFDAIGDAAPIVAAIDESAIAASLAPDIHLALWKKLALIASYGGIGAVSGLPVGVTRDHPETRRLVREAITEAANVARASGVNFTDADEEETFAIYAESFAPDATSSMQRDLAAGRPSELAAQNGAIVSRAATLGVPVPIHSFIYRTQLPREREARHQGPGAQ</sequence>
<protein>
    <recommendedName>
        <fullName evidence="4">2-dehydropantoate 2-reductase</fullName>
        <ecNumber evidence="4">1.1.1.169</ecNumber>
    </recommendedName>
    <alternativeName>
        <fullName evidence="4">Ketopantoate reductase</fullName>
    </alternativeName>
</protein>
<dbReference type="RefSeq" id="WP_092562232.1">
    <property type="nucleotide sequence ID" value="NZ_FNQV01000004.1"/>
</dbReference>
<feature type="domain" description="Ketopantoate reductase N-terminal" evidence="5">
    <location>
        <begin position="4"/>
        <end position="145"/>
    </location>
</feature>
<keyword evidence="4" id="KW-0566">Pantothenate biosynthesis</keyword>
<evidence type="ECO:0000256" key="1">
    <source>
        <dbReference type="ARBA" id="ARBA00007870"/>
    </source>
</evidence>
<comment type="catalytic activity">
    <reaction evidence="4">
        <text>(R)-pantoate + NADP(+) = 2-dehydropantoate + NADPH + H(+)</text>
        <dbReference type="Rhea" id="RHEA:16233"/>
        <dbReference type="ChEBI" id="CHEBI:11561"/>
        <dbReference type="ChEBI" id="CHEBI:15378"/>
        <dbReference type="ChEBI" id="CHEBI:15980"/>
        <dbReference type="ChEBI" id="CHEBI:57783"/>
        <dbReference type="ChEBI" id="CHEBI:58349"/>
        <dbReference type="EC" id="1.1.1.169"/>
    </reaction>
</comment>
<dbReference type="Pfam" id="PF02558">
    <property type="entry name" value="ApbA"/>
    <property type="match status" value="1"/>
</dbReference>
<evidence type="ECO:0000256" key="4">
    <source>
        <dbReference type="RuleBase" id="RU362068"/>
    </source>
</evidence>